<feature type="region of interest" description="Disordered" evidence="1">
    <location>
        <begin position="23"/>
        <end position="42"/>
    </location>
</feature>
<feature type="signal peptide" evidence="2">
    <location>
        <begin position="1"/>
        <end position="21"/>
    </location>
</feature>
<accession>A0A7J0ENE4</accession>
<evidence type="ECO:0000256" key="1">
    <source>
        <dbReference type="SAM" id="MobiDB-lite"/>
    </source>
</evidence>
<evidence type="ECO:0000313" key="3">
    <source>
        <dbReference type="EMBL" id="GFY87499.1"/>
    </source>
</evidence>
<comment type="caution">
    <text evidence="3">The sequence shown here is derived from an EMBL/GenBank/DDBJ whole genome shotgun (WGS) entry which is preliminary data.</text>
</comment>
<dbReference type="EMBL" id="BJWL01000005">
    <property type="protein sequence ID" value="GFY87499.1"/>
    <property type="molecule type" value="Genomic_DNA"/>
</dbReference>
<gene>
    <name evidence="3" type="ORF">Acr_05g0011380</name>
</gene>
<keyword evidence="2" id="KW-0732">Signal</keyword>
<name>A0A7J0ENE4_9ERIC</name>
<dbReference type="OrthoDB" id="1428580at2759"/>
<proteinExistence type="predicted"/>
<reference evidence="3 4" key="1">
    <citation type="submission" date="2019-07" db="EMBL/GenBank/DDBJ databases">
        <title>De Novo Assembly of kiwifruit Actinidia rufa.</title>
        <authorList>
            <person name="Sugita-Konishi S."/>
            <person name="Sato K."/>
            <person name="Mori E."/>
            <person name="Abe Y."/>
            <person name="Kisaki G."/>
            <person name="Hamano K."/>
            <person name="Suezawa K."/>
            <person name="Otani M."/>
            <person name="Fukuda T."/>
            <person name="Manabe T."/>
            <person name="Gomi K."/>
            <person name="Tabuchi M."/>
            <person name="Akimitsu K."/>
            <person name="Kataoka I."/>
        </authorList>
    </citation>
    <scope>NUCLEOTIDE SEQUENCE [LARGE SCALE GENOMIC DNA]</scope>
    <source>
        <strain evidence="4">cv. Fuchu</strain>
    </source>
</reference>
<dbReference type="AlphaFoldDB" id="A0A7J0ENE4"/>
<sequence length="127" mass="14551">MNLSEKLAAFFFFSLCKLVSHEQQEATPPKNHQPPPQQKHHATIAEEEDLDEDVFLDETLYDEESQVLRDMEEREALASRLSKWKRPAMSQPYLSQSQSVGNFCNSAFSSVNLISRALQLPNFSVCF</sequence>
<evidence type="ECO:0000256" key="2">
    <source>
        <dbReference type="SAM" id="SignalP"/>
    </source>
</evidence>
<keyword evidence="4" id="KW-1185">Reference proteome</keyword>
<feature type="chain" id="PRO_5029856543" evidence="2">
    <location>
        <begin position="22"/>
        <end position="127"/>
    </location>
</feature>
<organism evidence="3 4">
    <name type="scientific">Actinidia rufa</name>
    <dbReference type="NCBI Taxonomy" id="165716"/>
    <lineage>
        <taxon>Eukaryota</taxon>
        <taxon>Viridiplantae</taxon>
        <taxon>Streptophyta</taxon>
        <taxon>Embryophyta</taxon>
        <taxon>Tracheophyta</taxon>
        <taxon>Spermatophyta</taxon>
        <taxon>Magnoliopsida</taxon>
        <taxon>eudicotyledons</taxon>
        <taxon>Gunneridae</taxon>
        <taxon>Pentapetalae</taxon>
        <taxon>asterids</taxon>
        <taxon>Ericales</taxon>
        <taxon>Actinidiaceae</taxon>
        <taxon>Actinidia</taxon>
    </lineage>
</organism>
<evidence type="ECO:0000313" key="4">
    <source>
        <dbReference type="Proteomes" id="UP000585474"/>
    </source>
</evidence>
<dbReference type="Proteomes" id="UP000585474">
    <property type="component" value="Unassembled WGS sequence"/>
</dbReference>
<protein>
    <submittedName>
        <fullName evidence="3">Uncharacterized protein</fullName>
    </submittedName>
</protein>